<name>A0A1X9VNR4_9VIRU</name>
<accession>A0A1X9VNR4</accession>
<dbReference type="EMBL" id="KY565519">
    <property type="protein sequence ID" value="ARR74960.1"/>
    <property type="molecule type" value="Genomic_DNA"/>
</dbReference>
<evidence type="ECO:0000313" key="1">
    <source>
        <dbReference type="EMBL" id="ARR74960.1"/>
    </source>
</evidence>
<proteinExistence type="predicted"/>
<gene>
    <name evidence="1" type="ORF">SAGO17_0040</name>
</gene>
<protein>
    <submittedName>
        <fullName evidence="1">Uncharacterized protein</fullName>
    </submittedName>
</protein>
<sequence>MHFELLSGDSLQNSDLESLEFTDDDITIGIQTQIDFILVSEPSITELPHYIKRQLHRCIQYEYLQNTFRNEPKSIFIFWH</sequence>
<reference evidence="1" key="1">
    <citation type="journal article" date="2017" name="ISME J.">
        <title>Genomic exploration of individual giant ocean viruses.</title>
        <authorList>
            <person name="Wilson W.H."/>
            <person name="Gilg I.C."/>
            <person name="Moniruzzaman M."/>
            <person name="Field E.K."/>
            <person name="Koren S."/>
            <person name="LeCleir G.R."/>
            <person name="Martinez Martinez J."/>
            <person name="Poulton N.J."/>
            <person name="Swan B.K."/>
            <person name="Stepanauskas R."/>
            <person name="Wilhelm S.W."/>
        </authorList>
    </citation>
    <scope>NUCLEOTIDE SEQUENCE</scope>
</reference>
<organism evidence="1">
    <name type="scientific">Mimivirus AB-566-O17</name>
    <dbReference type="NCBI Taxonomy" id="1988039"/>
    <lineage>
        <taxon>Viruses</taxon>
        <taxon>Varidnaviria</taxon>
        <taxon>Bamfordvirae</taxon>
        <taxon>Nucleocytoviricota</taxon>
        <taxon>Megaviricetes</taxon>
        <taxon>Imitervirales</taxon>
        <taxon>Mimiviridae</taxon>
        <taxon>Megamimivirinae</taxon>
        <taxon>Mimivirus</taxon>
    </lineage>
</organism>